<name>A0A810A6K0_9BRAD</name>
<dbReference type="AlphaFoldDB" id="A0A810A6K0"/>
<gene>
    <name evidence="1" type="ORF">XF5B_57900</name>
    <name evidence="2" type="ORF">XF6B_57540</name>
</gene>
<evidence type="ECO:0000313" key="2">
    <source>
        <dbReference type="EMBL" id="BCE66955.1"/>
    </source>
</evidence>
<dbReference type="EMBL" id="AP023096">
    <property type="protein sequence ID" value="BCE66955.1"/>
    <property type="molecule type" value="Genomic_DNA"/>
</dbReference>
<organism evidence="1">
    <name type="scientific">Bradyrhizobium diazoefficiens</name>
    <dbReference type="NCBI Taxonomy" id="1355477"/>
    <lineage>
        <taxon>Bacteria</taxon>
        <taxon>Pseudomonadati</taxon>
        <taxon>Pseudomonadota</taxon>
        <taxon>Alphaproteobacteria</taxon>
        <taxon>Hyphomicrobiales</taxon>
        <taxon>Nitrobacteraceae</taxon>
        <taxon>Bradyrhizobium</taxon>
    </lineage>
</organism>
<dbReference type="EMBL" id="AP023095">
    <property type="protein sequence ID" value="BCE58278.1"/>
    <property type="molecule type" value="Genomic_DNA"/>
</dbReference>
<protein>
    <submittedName>
        <fullName evidence="1">Uncharacterized protein</fullName>
    </submittedName>
</protein>
<dbReference type="RefSeq" id="WP_182868877.1">
    <property type="nucleotide sequence ID" value="NZ_AP022638.1"/>
</dbReference>
<reference evidence="2" key="2">
    <citation type="submission" date="2020-05" db="EMBL/GenBank/DDBJ databases">
        <title>Complete genome sequence of Bradyrhizobium diazoefficiens XF6 isolated from soybean nodule.</title>
        <authorList>
            <person name="Noda R."/>
            <person name="Kakizaki K."/>
            <person name="Minamisawa K."/>
        </authorList>
    </citation>
    <scope>NUCLEOTIDE SEQUENCE</scope>
    <source>
        <strain evidence="2">XF6</strain>
    </source>
</reference>
<proteinExistence type="predicted"/>
<evidence type="ECO:0000313" key="1">
    <source>
        <dbReference type="EMBL" id="BCE58278.1"/>
    </source>
</evidence>
<reference evidence="1" key="1">
    <citation type="submission" date="2020-05" db="EMBL/GenBank/DDBJ databases">
        <title>Complete genome sequence of Bradyrhizobium diazoefficiens XF5 isolated from soybean nodule.</title>
        <authorList>
            <person name="Noda R."/>
            <person name="Kakizaki K."/>
            <person name="Minamisawa K."/>
        </authorList>
    </citation>
    <scope>NUCLEOTIDE SEQUENCE</scope>
    <source>
        <strain evidence="1">XF5</strain>
    </source>
</reference>
<sequence length="105" mass="11800">MSNREASDDYNLVVAVLNENWRIIECRDRIQWILQHRGSPEKSRKDDWRGRSYCRTAKVLRQRAYQHAGRIDALAVERLLSLPDGCPGPGVGLDTVGEAAAPNIG</sequence>
<accession>A0A810A6K0</accession>